<accession>A0AAV3Q350</accession>
<dbReference type="AlphaFoldDB" id="A0AAV3Q350"/>
<dbReference type="EMBL" id="BAABME010003273">
    <property type="protein sequence ID" value="GAA0158154.1"/>
    <property type="molecule type" value="Genomic_DNA"/>
</dbReference>
<proteinExistence type="predicted"/>
<organism evidence="1 2">
    <name type="scientific">Lithospermum erythrorhizon</name>
    <name type="common">Purple gromwell</name>
    <name type="synonym">Lithospermum officinale var. erythrorhizon</name>
    <dbReference type="NCBI Taxonomy" id="34254"/>
    <lineage>
        <taxon>Eukaryota</taxon>
        <taxon>Viridiplantae</taxon>
        <taxon>Streptophyta</taxon>
        <taxon>Embryophyta</taxon>
        <taxon>Tracheophyta</taxon>
        <taxon>Spermatophyta</taxon>
        <taxon>Magnoliopsida</taxon>
        <taxon>eudicotyledons</taxon>
        <taxon>Gunneridae</taxon>
        <taxon>Pentapetalae</taxon>
        <taxon>asterids</taxon>
        <taxon>lamiids</taxon>
        <taxon>Boraginales</taxon>
        <taxon>Boraginaceae</taxon>
        <taxon>Boraginoideae</taxon>
        <taxon>Lithospermeae</taxon>
        <taxon>Lithospermum</taxon>
    </lineage>
</organism>
<sequence length="171" mass="18702">MYNHDFIYTYYKSLDKKQKSSGNSSVEKEQEYSSCVFSPALINKNYGIHNEGIIGATLKLGDIIGELTGKTLTAWPSKGQLQASSLSLKYAVLHKAAIANLVPTSNNTNVSEELDRILTSAKLKPIGFPSLICSMLITQHPCVLKKEDGLGEDAKSLTISEKLMKGNMSLM</sequence>
<reference evidence="1 2" key="1">
    <citation type="submission" date="2024-01" db="EMBL/GenBank/DDBJ databases">
        <title>The complete chloroplast genome sequence of Lithospermum erythrorhizon: insights into the phylogenetic relationship among Boraginaceae species and the maternal lineages of purple gromwells.</title>
        <authorList>
            <person name="Okada T."/>
            <person name="Watanabe K."/>
        </authorList>
    </citation>
    <scope>NUCLEOTIDE SEQUENCE [LARGE SCALE GENOMIC DNA]</scope>
</reference>
<protein>
    <submittedName>
        <fullName evidence="1">Uncharacterized protein</fullName>
    </submittedName>
</protein>
<dbReference type="Proteomes" id="UP001454036">
    <property type="component" value="Unassembled WGS sequence"/>
</dbReference>
<evidence type="ECO:0000313" key="1">
    <source>
        <dbReference type="EMBL" id="GAA0158154.1"/>
    </source>
</evidence>
<name>A0AAV3Q350_LITER</name>
<gene>
    <name evidence="1" type="ORF">LIER_15253</name>
</gene>
<keyword evidence="2" id="KW-1185">Reference proteome</keyword>
<comment type="caution">
    <text evidence="1">The sequence shown here is derived from an EMBL/GenBank/DDBJ whole genome shotgun (WGS) entry which is preliminary data.</text>
</comment>
<evidence type="ECO:0000313" key="2">
    <source>
        <dbReference type="Proteomes" id="UP001454036"/>
    </source>
</evidence>